<protein>
    <submittedName>
        <fullName evidence="2">Uncharacterized protein</fullName>
    </submittedName>
</protein>
<feature type="region of interest" description="Disordered" evidence="1">
    <location>
        <begin position="1"/>
        <end position="53"/>
    </location>
</feature>
<gene>
    <name evidence="2" type="ORF">DPMN_098029</name>
</gene>
<evidence type="ECO:0000313" key="3">
    <source>
        <dbReference type="Proteomes" id="UP000828390"/>
    </source>
</evidence>
<reference evidence="2" key="1">
    <citation type="journal article" date="2019" name="bioRxiv">
        <title>The Genome of the Zebra Mussel, Dreissena polymorpha: A Resource for Invasive Species Research.</title>
        <authorList>
            <person name="McCartney M.A."/>
            <person name="Auch B."/>
            <person name="Kono T."/>
            <person name="Mallez S."/>
            <person name="Zhang Y."/>
            <person name="Obille A."/>
            <person name="Becker A."/>
            <person name="Abrahante J.E."/>
            <person name="Garbe J."/>
            <person name="Badalamenti J.P."/>
            <person name="Herman A."/>
            <person name="Mangelson H."/>
            <person name="Liachko I."/>
            <person name="Sullivan S."/>
            <person name="Sone E.D."/>
            <person name="Koren S."/>
            <person name="Silverstein K.A.T."/>
            <person name="Beckman K.B."/>
            <person name="Gohl D.M."/>
        </authorList>
    </citation>
    <scope>NUCLEOTIDE SEQUENCE</scope>
    <source>
        <strain evidence="2">Duluth1</strain>
        <tissue evidence="2">Whole animal</tissue>
    </source>
</reference>
<comment type="caution">
    <text evidence="2">The sequence shown here is derived from an EMBL/GenBank/DDBJ whole genome shotgun (WGS) entry which is preliminary data.</text>
</comment>
<feature type="compositionally biased region" description="Low complexity" evidence="1">
    <location>
        <begin position="26"/>
        <end position="35"/>
    </location>
</feature>
<evidence type="ECO:0000256" key="1">
    <source>
        <dbReference type="SAM" id="MobiDB-lite"/>
    </source>
</evidence>
<organism evidence="2 3">
    <name type="scientific">Dreissena polymorpha</name>
    <name type="common">Zebra mussel</name>
    <name type="synonym">Mytilus polymorpha</name>
    <dbReference type="NCBI Taxonomy" id="45954"/>
    <lineage>
        <taxon>Eukaryota</taxon>
        <taxon>Metazoa</taxon>
        <taxon>Spiralia</taxon>
        <taxon>Lophotrochozoa</taxon>
        <taxon>Mollusca</taxon>
        <taxon>Bivalvia</taxon>
        <taxon>Autobranchia</taxon>
        <taxon>Heteroconchia</taxon>
        <taxon>Euheterodonta</taxon>
        <taxon>Imparidentia</taxon>
        <taxon>Neoheterodontei</taxon>
        <taxon>Myida</taxon>
        <taxon>Dreissenoidea</taxon>
        <taxon>Dreissenidae</taxon>
        <taxon>Dreissena</taxon>
    </lineage>
</organism>
<name>A0A9D4LDY4_DREPO</name>
<keyword evidence="3" id="KW-1185">Reference proteome</keyword>
<sequence>MYGFVQQVQMKKRPAADDTEHQTSKAIPSAAAAPPCDLGHGARAMGRPTGEGERRLKLWRDGDFPGSVFFHL</sequence>
<dbReference type="Proteomes" id="UP000828390">
    <property type="component" value="Unassembled WGS sequence"/>
</dbReference>
<evidence type="ECO:0000313" key="2">
    <source>
        <dbReference type="EMBL" id="KAH3855462.1"/>
    </source>
</evidence>
<dbReference type="EMBL" id="JAIWYP010000003">
    <property type="protein sequence ID" value="KAH3855462.1"/>
    <property type="molecule type" value="Genomic_DNA"/>
</dbReference>
<feature type="compositionally biased region" description="Basic and acidic residues" evidence="1">
    <location>
        <begin position="14"/>
        <end position="23"/>
    </location>
</feature>
<proteinExistence type="predicted"/>
<dbReference type="AlphaFoldDB" id="A0A9D4LDY4"/>
<reference evidence="2" key="2">
    <citation type="submission" date="2020-11" db="EMBL/GenBank/DDBJ databases">
        <authorList>
            <person name="McCartney M.A."/>
            <person name="Auch B."/>
            <person name="Kono T."/>
            <person name="Mallez S."/>
            <person name="Becker A."/>
            <person name="Gohl D.M."/>
            <person name="Silverstein K.A.T."/>
            <person name="Koren S."/>
            <person name="Bechman K.B."/>
            <person name="Herman A."/>
            <person name="Abrahante J.E."/>
            <person name="Garbe J."/>
        </authorList>
    </citation>
    <scope>NUCLEOTIDE SEQUENCE</scope>
    <source>
        <strain evidence="2">Duluth1</strain>
        <tissue evidence="2">Whole animal</tissue>
    </source>
</reference>
<accession>A0A9D4LDY4</accession>